<name>A0A8S1N2R1_9CILI</name>
<proteinExistence type="predicted"/>
<reference evidence="1" key="1">
    <citation type="submission" date="2021-01" db="EMBL/GenBank/DDBJ databases">
        <authorList>
            <consortium name="Genoscope - CEA"/>
            <person name="William W."/>
        </authorList>
    </citation>
    <scope>NUCLEOTIDE SEQUENCE</scope>
</reference>
<sequence length="106" mass="13161">MLNHCNLNKNNDNLNNQKQYFNKQDYQDFNKYQLELLIIYFNINKCFPVNNDLFYKKDNYLEQYYNLNSKDYILESKIINYIGILIIQNHNNWFYINIRIDHLIFC</sequence>
<accession>A0A8S1N2R1</accession>
<organism evidence="1 2">
    <name type="scientific">Paramecium sonneborni</name>
    <dbReference type="NCBI Taxonomy" id="65129"/>
    <lineage>
        <taxon>Eukaryota</taxon>
        <taxon>Sar</taxon>
        <taxon>Alveolata</taxon>
        <taxon>Ciliophora</taxon>
        <taxon>Intramacronucleata</taxon>
        <taxon>Oligohymenophorea</taxon>
        <taxon>Peniculida</taxon>
        <taxon>Parameciidae</taxon>
        <taxon>Paramecium</taxon>
    </lineage>
</organism>
<dbReference type="AlphaFoldDB" id="A0A8S1N2R1"/>
<dbReference type="Proteomes" id="UP000692954">
    <property type="component" value="Unassembled WGS sequence"/>
</dbReference>
<comment type="caution">
    <text evidence="1">The sequence shown here is derived from an EMBL/GenBank/DDBJ whole genome shotgun (WGS) entry which is preliminary data.</text>
</comment>
<evidence type="ECO:0000313" key="1">
    <source>
        <dbReference type="EMBL" id="CAD8084391.1"/>
    </source>
</evidence>
<gene>
    <name evidence="1" type="ORF">PSON_ATCC_30995.1.T0460247</name>
</gene>
<dbReference type="EMBL" id="CAJJDN010000046">
    <property type="protein sequence ID" value="CAD8084391.1"/>
    <property type="molecule type" value="Genomic_DNA"/>
</dbReference>
<evidence type="ECO:0000313" key="2">
    <source>
        <dbReference type="Proteomes" id="UP000692954"/>
    </source>
</evidence>
<protein>
    <submittedName>
        <fullName evidence="1">Uncharacterized protein</fullName>
    </submittedName>
</protein>
<keyword evidence="2" id="KW-1185">Reference proteome</keyword>